<dbReference type="Pfam" id="PF06803">
    <property type="entry name" value="DUF1232"/>
    <property type="match status" value="1"/>
</dbReference>
<dbReference type="GO" id="GO:0061630">
    <property type="term" value="F:ubiquitin protein ligase activity"/>
    <property type="evidence" value="ECO:0007669"/>
    <property type="project" value="InterPro"/>
</dbReference>
<keyword evidence="3 5" id="KW-1133">Transmembrane helix</keyword>
<evidence type="ECO:0000256" key="2">
    <source>
        <dbReference type="ARBA" id="ARBA00022692"/>
    </source>
</evidence>
<dbReference type="Proteomes" id="UP000887565">
    <property type="component" value="Unplaced"/>
</dbReference>
<evidence type="ECO:0000256" key="1">
    <source>
        <dbReference type="ARBA" id="ARBA00004127"/>
    </source>
</evidence>
<dbReference type="PANTHER" id="PTHR22894:SF5">
    <property type="entry name" value="RING-TYPE DOMAIN-CONTAINING PROTEIN"/>
    <property type="match status" value="1"/>
</dbReference>
<evidence type="ECO:0000313" key="8">
    <source>
        <dbReference type="WBParaSite" id="nRc.2.0.1.t01418-RA"/>
    </source>
</evidence>
<proteinExistence type="predicted"/>
<evidence type="ECO:0000313" key="7">
    <source>
        <dbReference type="Proteomes" id="UP000887565"/>
    </source>
</evidence>
<accession>A0A915HIF1</accession>
<dbReference type="WBParaSite" id="nRc.2.0.1.t01418-RA">
    <property type="protein sequence ID" value="nRc.2.0.1.t01418-RA"/>
    <property type="gene ID" value="nRc.2.0.1.g01418"/>
</dbReference>
<comment type="subcellular location">
    <subcellularLocation>
        <location evidence="1">Endomembrane system</location>
        <topology evidence="1">Multi-pass membrane protein</topology>
    </subcellularLocation>
</comment>
<keyword evidence="4 5" id="KW-0472">Membrane</keyword>
<keyword evidence="7" id="KW-1185">Reference proteome</keyword>
<name>A0A915HIF1_ROMCU</name>
<evidence type="ECO:0000256" key="3">
    <source>
        <dbReference type="ARBA" id="ARBA00022989"/>
    </source>
</evidence>
<sequence>MPQFTEVHLDDPNREQSLQLIREYNRRFSDEPRPFMDYLRDIPVLVPNLLRQMFTLSGLMLMFRLRILLLLISTALYIISPLDIMPEAFFGVFGLLDDIFVAFLLLVYLCIAYRQFLRV</sequence>
<organism evidence="7 8">
    <name type="scientific">Romanomermis culicivorax</name>
    <name type="common">Nematode worm</name>
    <dbReference type="NCBI Taxonomy" id="13658"/>
    <lineage>
        <taxon>Eukaryota</taxon>
        <taxon>Metazoa</taxon>
        <taxon>Ecdysozoa</taxon>
        <taxon>Nematoda</taxon>
        <taxon>Enoplea</taxon>
        <taxon>Dorylaimia</taxon>
        <taxon>Mermithida</taxon>
        <taxon>Mermithoidea</taxon>
        <taxon>Mermithidae</taxon>
        <taxon>Romanomermis</taxon>
    </lineage>
</organism>
<feature type="transmembrane region" description="Helical" evidence="5">
    <location>
        <begin position="88"/>
        <end position="111"/>
    </location>
</feature>
<feature type="domain" description="DUF1232" evidence="6">
    <location>
        <begin position="68"/>
        <end position="104"/>
    </location>
</feature>
<dbReference type="AlphaFoldDB" id="A0A915HIF1"/>
<evidence type="ECO:0000256" key="4">
    <source>
        <dbReference type="ARBA" id="ARBA00023136"/>
    </source>
</evidence>
<keyword evidence="2 5" id="KW-0812">Transmembrane</keyword>
<dbReference type="InterPro" id="IPR038896">
    <property type="entry name" value="RNF170"/>
</dbReference>
<dbReference type="OMA" id="XSEREER"/>
<dbReference type="PANTHER" id="PTHR22894">
    <property type="entry name" value="RING-TYPE DOMAIN-CONTAINING PROTEIN"/>
    <property type="match status" value="1"/>
</dbReference>
<reference evidence="8" key="1">
    <citation type="submission" date="2022-11" db="UniProtKB">
        <authorList>
            <consortium name="WormBaseParasite"/>
        </authorList>
    </citation>
    <scope>IDENTIFICATION</scope>
</reference>
<evidence type="ECO:0000256" key="5">
    <source>
        <dbReference type="SAM" id="Phobius"/>
    </source>
</evidence>
<dbReference type="InterPro" id="IPR010652">
    <property type="entry name" value="DUF1232"/>
</dbReference>
<feature type="transmembrane region" description="Helical" evidence="5">
    <location>
        <begin position="61"/>
        <end position="82"/>
    </location>
</feature>
<dbReference type="GO" id="GO:0012505">
    <property type="term" value="C:endomembrane system"/>
    <property type="evidence" value="ECO:0007669"/>
    <property type="project" value="UniProtKB-SubCell"/>
</dbReference>
<protein>
    <submittedName>
        <fullName evidence="8">RING-type E3 ubiquitin transferase</fullName>
    </submittedName>
</protein>
<evidence type="ECO:0000259" key="6">
    <source>
        <dbReference type="Pfam" id="PF06803"/>
    </source>
</evidence>